<keyword evidence="2" id="KW-1185">Reference proteome</keyword>
<sequence length="62" mass="7235">MKKHRVIETLDHLPDEFSLEDLVEKLLFLGKVEKGLQDAEEGKTISLHEAKMKMEKKWQASQ</sequence>
<proteinExistence type="predicted"/>
<comment type="caution">
    <text evidence="1">The sequence shown here is derived from an EMBL/GenBank/DDBJ whole genome shotgun (WGS) entry which is preliminary data.</text>
</comment>
<organism evidence="1 2">
    <name type="scientific">Algoriphagus antarcticus</name>
    <dbReference type="NCBI Taxonomy" id="238540"/>
    <lineage>
        <taxon>Bacteria</taxon>
        <taxon>Pseudomonadati</taxon>
        <taxon>Bacteroidota</taxon>
        <taxon>Cytophagia</taxon>
        <taxon>Cytophagales</taxon>
        <taxon>Cyclobacteriaceae</taxon>
        <taxon>Algoriphagus</taxon>
    </lineage>
</organism>
<dbReference type="OrthoDB" id="799583at2"/>
<dbReference type="Proteomes" id="UP000256405">
    <property type="component" value="Unassembled WGS sequence"/>
</dbReference>
<protein>
    <submittedName>
        <fullName evidence="1">Uncharacterized protein</fullName>
    </submittedName>
</protein>
<dbReference type="AlphaFoldDB" id="A0A3E0DAB4"/>
<gene>
    <name evidence="1" type="ORF">C8N25_13046</name>
</gene>
<name>A0A3E0DAB4_9BACT</name>
<evidence type="ECO:0000313" key="2">
    <source>
        <dbReference type="Proteomes" id="UP000256405"/>
    </source>
</evidence>
<accession>A0A3E0DAB4</accession>
<dbReference type="RefSeq" id="WP_086543210.1">
    <property type="nucleotide sequence ID" value="NZ_MSSW01000064.1"/>
</dbReference>
<evidence type="ECO:0000313" key="1">
    <source>
        <dbReference type="EMBL" id="REG79609.1"/>
    </source>
</evidence>
<reference evidence="1 2" key="1">
    <citation type="submission" date="2018-08" db="EMBL/GenBank/DDBJ databases">
        <title>Genomic Encyclopedia of Archaeal and Bacterial Type Strains, Phase II (KMG-II): from individual species to whole genera.</title>
        <authorList>
            <person name="Goeker M."/>
        </authorList>
    </citation>
    <scope>NUCLEOTIDE SEQUENCE [LARGE SCALE GENOMIC DNA]</scope>
    <source>
        <strain evidence="1 2">DSM 15986</strain>
    </source>
</reference>
<dbReference type="EMBL" id="QUNF01000030">
    <property type="protein sequence ID" value="REG79609.1"/>
    <property type="molecule type" value="Genomic_DNA"/>
</dbReference>